<dbReference type="OrthoDB" id="2486833at2759"/>
<keyword evidence="3" id="KW-1185">Reference proteome</keyword>
<feature type="compositionally biased region" description="Low complexity" evidence="1">
    <location>
        <begin position="54"/>
        <end position="63"/>
    </location>
</feature>
<gene>
    <name evidence="2" type="ORF">F8M41_008405</name>
</gene>
<sequence>MNNDNQKQILSKCTTSTASRSSSVFALFCPPFKDSSKVNLLSYSASSHLKPSHSEPSYSESSHLVPSQRKELSHSELSYSETSHLEPLQRKEPLHQDCDQMAGLNYGNTVIKNYYNINVKYVKIIKKHKKY</sequence>
<organism evidence="2 3">
    <name type="scientific">Gigaspora margarita</name>
    <dbReference type="NCBI Taxonomy" id="4874"/>
    <lineage>
        <taxon>Eukaryota</taxon>
        <taxon>Fungi</taxon>
        <taxon>Fungi incertae sedis</taxon>
        <taxon>Mucoromycota</taxon>
        <taxon>Glomeromycotina</taxon>
        <taxon>Glomeromycetes</taxon>
        <taxon>Diversisporales</taxon>
        <taxon>Gigasporaceae</taxon>
        <taxon>Gigaspora</taxon>
    </lineage>
</organism>
<reference evidence="2 3" key="1">
    <citation type="journal article" date="2019" name="Environ. Microbiol.">
        <title>At the nexus of three kingdoms: the genome of the mycorrhizal fungus Gigaspora margarita provides insights into plant, endobacterial and fungal interactions.</title>
        <authorList>
            <person name="Venice F."/>
            <person name="Ghignone S."/>
            <person name="Salvioli di Fossalunga A."/>
            <person name="Amselem J."/>
            <person name="Novero M."/>
            <person name="Xianan X."/>
            <person name="Sedzielewska Toro K."/>
            <person name="Morin E."/>
            <person name="Lipzen A."/>
            <person name="Grigoriev I.V."/>
            <person name="Henrissat B."/>
            <person name="Martin F.M."/>
            <person name="Bonfante P."/>
        </authorList>
    </citation>
    <scope>NUCLEOTIDE SEQUENCE [LARGE SCALE GENOMIC DNA]</scope>
    <source>
        <strain evidence="2 3">BEG34</strain>
    </source>
</reference>
<dbReference type="AlphaFoldDB" id="A0A8H4A2C1"/>
<feature type="compositionally biased region" description="Basic and acidic residues" evidence="1">
    <location>
        <begin position="83"/>
        <end position="93"/>
    </location>
</feature>
<evidence type="ECO:0000256" key="1">
    <source>
        <dbReference type="SAM" id="MobiDB-lite"/>
    </source>
</evidence>
<proteinExistence type="predicted"/>
<comment type="caution">
    <text evidence="2">The sequence shown here is derived from an EMBL/GenBank/DDBJ whole genome shotgun (WGS) entry which is preliminary data.</text>
</comment>
<dbReference type="Proteomes" id="UP000439903">
    <property type="component" value="Unassembled WGS sequence"/>
</dbReference>
<protein>
    <submittedName>
        <fullName evidence="2">Uncharacterized protein</fullName>
    </submittedName>
</protein>
<accession>A0A8H4A2C1</accession>
<name>A0A8H4A2C1_GIGMA</name>
<evidence type="ECO:0000313" key="3">
    <source>
        <dbReference type="Proteomes" id="UP000439903"/>
    </source>
</evidence>
<dbReference type="EMBL" id="WTPW01001883">
    <property type="protein sequence ID" value="KAF0409182.1"/>
    <property type="molecule type" value="Genomic_DNA"/>
</dbReference>
<evidence type="ECO:0000313" key="2">
    <source>
        <dbReference type="EMBL" id="KAF0409182.1"/>
    </source>
</evidence>
<feature type="region of interest" description="Disordered" evidence="1">
    <location>
        <begin position="47"/>
        <end position="93"/>
    </location>
</feature>